<name>S8C3W6_9LAMI</name>
<evidence type="ECO:0000256" key="3">
    <source>
        <dbReference type="ARBA" id="ARBA00022833"/>
    </source>
</evidence>
<dbReference type="GO" id="GO:0005096">
    <property type="term" value="F:GTPase activator activity"/>
    <property type="evidence" value="ECO:0007669"/>
    <property type="project" value="InterPro"/>
</dbReference>
<feature type="compositionally biased region" description="Basic and acidic residues" evidence="5">
    <location>
        <begin position="157"/>
        <end position="171"/>
    </location>
</feature>
<organism evidence="7 8">
    <name type="scientific">Genlisea aurea</name>
    <dbReference type="NCBI Taxonomy" id="192259"/>
    <lineage>
        <taxon>Eukaryota</taxon>
        <taxon>Viridiplantae</taxon>
        <taxon>Streptophyta</taxon>
        <taxon>Embryophyta</taxon>
        <taxon>Tracheophyta</taxon>
        <taxon>Spermatophyta</taxon>
        <taxon>Magnoliopsida</taxon>
        <taxon>eudicotyledons</taxon>
        <taxon>Gunneridae</taxon>
        <taxon>Pentapetalae</taxon>
        <taxon>asterids</taxon>
        <taxon>lamiids</taxon>
        <taxon>Lamiales</taxon>
        <taxon>Lentibulariaceae</taxon>
        <taxon>Genlisea</taxon>
    </lineage>
</organism>
<dbReference type="PROSITE" id="PS50115">
    <property type="entry name" value="ARFGAP"/>
    <property type="match status" value="1"/>
</dbReference>
<dbReference type="Gene3D" id="1.10.220.150">
    <property type="entry name" value="Arf GTPase activating protein"/>
    <property type="match status" value="1"/>
</dbReference>
<feature type="region of interest" description="Disordered" evidence="5">
    <location>
        <begin position="264"/>
        <end position="295"/>
    </location>
</feature>
<feature type="region of interest" description="Disordered" evidence="5">
    <location>
        <begin position="301"/>
        <end position="320"/>
    </location>
</feature>
<evidence type="ECO:0000256" key="5">
    <source>
        <dbReference type="SAM" id="MobiDB-lite"/>
    </source>
</evidence>
<evidence type="ECO:0000256" key="1">
    <source>
        <dbReference type="ARBA" id="ARBA00022723"/>
    </source>
</evidence>
<dbReference type="SUPFAM" id="SSF57863">
    <property type="entry name" value="ArfGap/RecO-like zinc finger"/>
    <property type="match status" value="1"/>
</dbReference>
<dbReference type="Proteomes" id="UP000015453">
    <property type="component" value="Unassembled WGS sequence"/>
</dbReference>
<sequence length="380" mass="42504">MANRVKEDEKNEKIIRNLLKLPENRRCINCNSLGPQYVCINFSTFICTTCSGIHREFTHRVKSVSMAKFTPLEISALQGGGNASAREIYLKEWDPQRNSLLDGSNIERLRDFIKHVYVDRRFTGEKTTGKPPRNFLLAFTNPQGETNTYQGSSRSPPSDDRTEHRHVDKPGGRSPGFDPENRKNSDHRRTSLIEIVNDWRREDRIVNGRKSEDKNSDGGTKSEGKSPDHQKDPELLSPPEVRPVREILGESVTPLRVIEPLKFNSQKSTEDQMHTQATASSSLATSDANPSEIKMDAPFIDFDSYPEPQKTGTTPVVQQPPAVEQPAANAFPVEPTSSETNNWANFDSMQVLKPQTAVLNSVESILSEFSVPSPFPSNGA</sequence>
<gene>
    <name evidence="7" type="ORF">M569_13457</name>
</gene>
<proteinExistence type="predicted"/>
<evidence type="ECO:0000259" key="6">
    <source>
        <dbReference type="PROSITE" id="PS50115"/>
    </source>
</evidence>
<dbReference type="FunFam" id="1.10.220.150:FF:000005">
    <property type="entry name" value="Arf-GAP domain and FG repeat-containing protein 1"/>
    <property type="match status" value="1"/>
</dbReference>
<reference evidence="7 8" key="1">
    <citation type="journal article" date="2013" name="BMC Genomics">
        <title>The miniature genome of a carnivorous plant Genlisea aurea contains a low number of genes and short non-coding sequences.</title>
        <authorList>
            <person name="Leushkin E.V."/>
            <person name="Sutormin R.A."/>
            <person name="Nabieva E.R."/>
            <person name="Penin A.A."/>
            <person name="Kondrashov A.S."/>
            <person name="Logacheva M.D."/>
        </authorList>
    </citation>
    <scope>NUCLEOTIDE SEQUENCE [LARGE SCALE GENOMIC DNA]</scope>
</reference>
<dbReference type="InterPro" id="IPR038508">
    <property type="entry name" value="ArfGAP_dom_sf"/>
</dbReference>
<dbReference type="InterPro" id="IPR037278">
    <property type="entry name" value="ARFGAP/RecO"/>
</dbReference>
<dbReference type="EMBL" id="AUSU01006918">
    <property type="protein sequence ID" value="EPS61339.1"/>
    <property type="molecule type" value="Genomic_DNA"/>
</dbReference>
<feature type="compositionally biased region" description="Polar residues" evidence="5">
    <location>
        <begin position="140"/>
        <end position="156"/>
    </location>
</feature>
<dbReference type="SMART" id="SM00105">
    <property type="entry name" value="ArfGap"/>
    <property type="match status" value="1"/>
</dbReference>
<feature type="region of interest" description="Disordered" evidence="5">
    <location>
        <begin position="124"/>
        <end position="189"/>
    </location>
</feature>
<dbReference type="CDD" id="cd08838">
    <property type="entry name" value="ArfGap_AGFG"/>
    <property type="match status" value="1"/>
</dbReference>
<keyword evidence="1" id="KW-0479">Metal-binding</keyword>
<feature type="domain" description="Arf-GAP" evidence="6">
    <location>
        <begin position="12"/>
        <end position="130"/>
    </location>
</feature>
<dbReference type="PRINTS" id="PR00405">
    <property type="entry name" value="REVINTRACTNG"/>
</dbReference>
<evidence type="ECO:0000313" key="7">
    <source>
        <dbReference type="EMBL" id="EPS61339.1"/>
    </source>
</evidence>
<dbReference type="GO" id="GO:0008270">
    <property type="term" value="F:zinc ion binding"/>
    <property type="evidence" value="ECO:0007669"/>
    <property type="project" value="UniProtKB-KW"/>
</dbReference>
<dbReference type="InterPro" id="IPR044820">
    <property type="entry name" value="AGD14-like"/>
</dbReference>
<feature type="region of interest" description="Disordered" evidence="5">
    <location>
        <begin position="206"/>
        <end position="243"/>
    </location>
</feature>
<dbReference type="PANTHER" id="PTHR46085:SF3">
    <property type="entry name" value="ARF GTPASE ACTIVATING PROTEIN"/>
    <property type="match status" value="1"/>
</dbReference>
<evidence type="ECO:0000313" key="8">
    <source>
        <dbReference type="Proteomes" id="UP000015453"/>
    </source>
</evidence>
<keyword evidence="2 4" id="KW-0863">Zinc-finger</keyword>
<dbReference type="Pfam" id="PF01412">
    <property type="entry name" value="ArfGap"/>
    <property type="match status" value="1"/>
</dbReference>
<dbReference type="InterPro" id="IPR001164">
    <property type="entry name" value="ArfGAP_dom"/>
</dbReference>
<protein>
    <recommendedName>
        <fullName evidence="6">Arf-GAP domain-containing protein</fullName>
    </recommendedName>
</protein>
<feature type="compositionally biased region" description="Basic and acidic residues" evidence="5">
    <location>
        <begin position="206"/>
        <end position="234"/>
    </location>
</feature>
<accession>S8C3W6</accession>
<keyword evidence="8" id="KW-1185">Reference proteome</keyword>
<feature type="compositionally biased region" description="Low complexity" evidence="5">
    <location>
        <begin position="275"/>
        <end position="288"/>
    </location>
</feature>
<comment type="caution">
    <text evidence="7">The sequence shown here is derived from an EMBL/GenBank/DDBJ whole genome shotgun (WGS) entry which is preliminary data.</text>
</comment>
<evidence type="ECO:0000256" key="4">
    <source>
        <dbReference type="PROSITE-ProRule" id="PRU00288"/>
    </source>
</evidence>
<evidence type="ECO:0000256" key="2">
    <source>
        <dbReference type="ARBA" id="ARBA00022771"/>
    </source>
</evidence>
<feature type="non-terminal residue" evidence="7">
    <location>
        <position position="380"/>
    </location>
</feature>
<keyword evidence="3" id="KW-0862">Zinc</keyword>
<dbReference type="PANTHER" id="PTHR46085">
    <property type="entry name" value="ARFGAP/RECO-RELATED"/>
    <property type="match status" value="1"/>
</dbReference>
<feature type="compositionally biased region" description="Basic and acidic residues" evidence="5">
    <location>
        <begin position="179"/>
        <end position="189"/>
    </location>
</feature>
<dbReference type="OrthoDB" id="6036at2759"/>
<dbReference type="AlphaFoldDB" id="S8C3W6"/>